<evidence type="ECO:0000256" key="3">
    <source>
        <dbReference type="SAM" id="Phobius"/>
    </source>
</evidence>
<feature type="transmembrane region" description="Helical" evidence="3">
    <location>
        <begin position="331"/>
        <end position="348"/>
    </location>
</feature>
<dbReference type="EMBL" id="FJVC01000122">
    <property type="protein sequence ID" value="CZT43371.1"/>
    <property type="molecule type" value="Genomic_DNA"/>
</dbReference>
<name>A0A1E1M2N6_RHYSE</name>
<evidence type="ECO:0000256" key="2">
    <source>
        <dbReference type="SAM" id="MobiDB-lite"/>
    </source>
</evidence>
<sequence length="1173" mass="135544">MQATVKDEREALNQATQDARADIRRGKWTEREHLQKIREREDQRTKDEEFRSNEKEYFRQSSGAYHDRSTTKEDEERTAREDERRRMENRYFPNPMQDPVPKIWQPVDIVPIWKLEAQAQKDLRLKDDKTTAGLVASYERQVKENEEERSTAGFTYRWFGGRGRRFWRTSSPAARTLASLIAITAFWIVVLYTYRLVVGWVNYTYSYFLVSSGYDVVVQGCYRAKNERRALWRWGQSSEEWFFLQRCLGLDAVDGREEGLSTIARVYANLITDPFGASPGMYIVSLGLFVYFVLPTLSRKALSFVSFLLPPIGRLVRALSNPAWYLIKPSWGKILWILLTIYLFTLFMNKSTHTAIAIGLGFTYTSVYYCWIHISVILSVLQLMLWRLGDMYHAALGITNPHPWDARCQAAHDDACFHSYPCDCFVEKDSIISKLRDQNVALERQDQLTQNYRSSDTRRKDRASYTFGGATDEEDSGLKSPTYQRRDSTQEYLAKIWENRYTELQSSFDRLKIEKDSREASYRREVESLRHSVNYTASVSLDTDNATYELRDARAAVRNLERERHELSMAGMSLRQELAKEKESHSEKCQNNSSCQRRIQELEENYDRVISHMREDQFLVTDACIKLGMDAKEAEHVQLRAYLAEVTIKLAQLYTLGVPGADTSDLRVAIMRKELAREATYKHRLERELERIGGNVLDVRMGLDTTRPQDWKIEIMTFEQNHLRVHPIYVRLWQAIIDLTEVYAREGCVLPSWFPQATKDDMNTTFSDLPPNEADMQLVKWSEIANPHVQSFDALIEKLVISEFQRLYNRGLQLLSFLDSNMTVHATIPGIQHVIQILNEVLHEVLDSPPAILPTHPSERALSPRKAEKYKIYSAMQTSITSLNNILLSSKRVPPPWLSTAGLDDRFNKPYDSPENLAANLSNHEIVILAKRISQLVAHTEEYGLLGTKAGPPYMQHQHDPTYISRWQGMLIARTYAELAVSHWNIHKAQKEVIITDSAGRQLITLEPNNRHLHPLDLEMFKLTLDLEQRKKDDEKWVAKMINDPHSGPALMLAPASSIKKQPPTGPSNNTNTNTNSNNNTVKEDARARLVNEWNEAQERCQQLYNHVIGYGIKGNMPRFKHEPLRSNADPERVRREIDAFKEQQNQYVGAMTGGHRNFILPKTIRKGGNMNP</sequence>
<protein>
    <submittedName>
        <fullName evidence="4">Uncharacterized protein</fullName>
    </submittedName>
</protein>
<feature type="compositionally biased region" description="Basic and acidic residues" evidence="2">
    <location>
        <begin position="1"/>
        <end position="11"/>
    </location>
</feature>
<keyword evidence="3" id="KW-0812">Transmembrane</keyword>
<proteinExistence type="predicted"/>
<gene>
    <name evidence="4" type="ORF">RSE6_03400</name>
</gene>
<evidence type="ECO:0000256" key="1">
    <source>
        <dbReference type="SAM" id="Coils"/>
    </source>
</evidence>
<keyword evidence="1" id="KW-0175">Coiled coil</keyword>
<feature type="transmembrane region" description="Helical" evidence="3">
    <location>
        <begin position="172"/>
        <end position="194"/>
    </location>
</feature>
<evidence type="ECO:0000313" key="5">
    <source>
        <dbReference type="Proteomes" id="UP000177625"/>
    </source>
</evidence>
<feature type="coiled-coil region" evidence="1">
    <location>
        <begin position="543"/>
        <end position="612"/>
    </location>
</feature>
<feature type="region of interest" description="Disordered" evidence="2">
    <location>
        <begin position="1"/>
        <end position="94"/>
    </location>
</feature>
<feature type="region of interest" description="Disordered" evidence="2">
    <location>
        <begin position="451"/>
        <end position="485"/>
    </location>
</feature>
<organism evidence="4 5">
    <name type="scientific">Rhynchosporium secalis</name>
    <name type="common">Barley scald fungus</name>
    <dbReference type="NCBI Taxonomy" id="38038"/>
    <lineage>
        <taxon>Eukaryota</taxon>
        <taxon>Fungi</taxon>
        <taxon>Dikarya</taxon>
        <taxon>Ascomycota</taxon>
        <taxon>Pezizomycotina</taxon>
        <taxon>Leotiomycetes</taxon>
        <taxon>Helotiales</taxon>
        <taxon>Ploettnerulaceae</taxon>
        <taxon>Rhynchosporium</taxon>
    </lineage>
</organism>
<reference evidence="5" key="1">
    <citation type="submission" date="2016-03" db="EMBL/GenBank/DDBJ databases">
        <authorList>
            <person name="Guldener U."/>
        </authorList>
    </citation>
    <scope>NUCLEOTIDE SEQUENCE [LARGE SCALE GENOMIC DNA]</scope>
</reference>
<accession>A0A1E1M2N6</accession>
<feature type="region of interest" description="Disordered" evidence="2">
    <location>
        <begin position="1057"/>
        <end position="1081"/>
    </location>
</feature>
<feature type="compositionally biased region" description="Basic and acidic residues" evidence="2">
    <location>
        <begin position="65"/>
        <end position="89"/>
    </location>
</feature>
<keyword evidence="5" id="KW-1185">Reference proteome</keyword>
<keyword evidence="3" id="KW-0472">Membrane</keyword>
<feature type="compositionally biased region" description="Basic and acidic residues" evidence="2">
    <location>
        <begin position="19"/>
        <end position="58"/>
    </location>
</feature>
<keyword evidence="3" id="KW-1133">Transmembrane helix</keyword>
<evidence type="ECO:0000313" key="4">
    <source>
        <dbReference type="EMBL" id="CZT43371.1"/>
    </source>
</evidence>
<feature type="compositionally biased region" description="Low complexity" evidence="2">
    <location>
        <begin position="1068"/>
        <end position="1081"/>
    </location>
</feature>
<dbReference type="Proteomes" id="UP000177625">
    <property type="component" value="Unassembled WGS sequence"/>
</dbReference>
<feature type="transmembrane region" description="Helical" evidence="3">
    <location>
        <begin position="275"/>
        <end position="294"/>
    </location>
</feature>
<dbReference type="AlphaFoldDB" id="A0A1E1M2N6"/>